<feature type="domain" description="HTH deoR-type" evidence="4">
    <location>
        <begin position="3"/>
        <end position="58"/>
    </location>
</feature>
<keyword evidence="6" id="KW-1185">Reference proteome</keyword>
<dbReference type="SMART" id="SM01134">
    <property type="entry name" value="DeoRC"/>
    <property type="match status" value="1"/>
</dbReference>
<evidence type="ECO:0000259" key="4">
    <source>
        <dbReference type="PROSITE" id="PS51000"/>
    </source>
</evidence>
<dbReference type="PRINTS" id="PR00037">
    <property type="entry name" value="HTHLACR"/>
</dbReference>
<protein>
    <submittedName>
        <fullName evidence="5">Sugar metabolism transcriptional regulator</fullName>
    </submittedName>
</protein>
<sequence length="252" mass="28153">MIPAERQKKLLKLISRQEIISINELVKLLDVSHMTIRRDIQKLEQEGVVVSVSGGVKLLEHLFTEPTHNDKSLLSTLQKENIGRRAAELIPTNTTVYLDAGTTTLEIAHHIVQREDLLVITNDFVIANFLMTNGQCELIHTGGSINKSNFSSVGELATQLLKQLSIDLAFISTSSWNLRGLTTPDERKLPVKKAILQSSHNKILVSDSSKYGKTATFSICELGVFNRIICDKNLLPNVQESIREMEIELILV</sequence>
<dbReference type="GO" id="GO:0003677">
    <property type="term" value="F:DNA binding"/>
    <property type="evidence" value="ECO:0007669"/>
    <property type="project" value="UniProtKB-KW"/>
</dbReference>
<evidence type="ECO:0000313" key="6">
    <source>
        <dbReference type="Proteomes" id="UP000254329"/>
    </source>
</evidence>
<dbReference type="Pfam" id="PF00455">
    <property type="entry name" value="DeoRC"/>
    <property type="match status" value="1"/>
</dbReference>
<evidence type="ECO:0000256" key="3">
    <source>
        <dbReference type="ARBA" id="ARBA00023163"/>
    </source>
</evidence>
<proteinExistence type="predicted"/>
<dbReference type="AlphaFoldDB" id="A0A1V4B0Z2"/>
<dbReference type="InterPro" id="IPR050313">
    <property type="entry name" value="Carb_Metab_HTH_regulators"/>
</dbReference>
<dbReference type="STRING" id="733.B0186_06095"/>
<keyword evidence="3" id="KW-0804">Transcription</keyword>
<dbReference type="GO" id="GO:0003700">
    <property type="term" value="F:DNA-binding transcription factor activity"/>
    <property type="evidence" value="ECO:0007669"/>
    <property type="project" value="InterPro"/>
</dbReference>
<reference evidence="5 6" key="1">
    <citation type="submission" date="2018-06" db="EMBL/GenBank/DDBJ databases">
        <authorList>
            <consortium name="Pathogen Informatics"/>
            <person name="Doyle S."/>
        </authorList>
    </citation>
    <scope>NUCLEOTIDE SEQUENCE [LARGE SCALE GENOMIC DNA]</scope>
    <source>
        <strain evidence="5 6">NCTC1659</strain>
    </source>
</reference>
<evidence type="ECO:0000256" key="2">
    <source>
        <dbReference type="ARBA" id="ARBA00023125"/>
    </source>
</evidence>
<dbReference type="Gene3D" id="1.10.10.10">
    <property type="entry name" value="Winged helix-like DNA-binding domain superfamily/Winged helix DNA-binding domain"/>
    <property type="match status" value="1"/>
</dbReference>
<dbReference type="InterPro" id="IPR014036">
    <property type="entry name" value="DeoR-like_C"/>
</dbReference>
<dbReference type="InterPro" id="IPR036388">
    <property type="entry name" value="WH-like_DNA-bd_sf"/>
</dbReference>
<accession>A0A1V4B0Z2</accession>
<dbReference type="PANTHER" id="PTHR30363">
    <property type="entry name" value="HTH-TYPE TRANSCRIPTIONAL REGULATOR SRLR-RELATED"/>
    <property type="match status" value="1"/>
</dbReference>
<dbReference type="InterPro" id="IPR018356">
    <property type="entry name" value="Tscrpt_reg_HTH_DeoR_CS"/>
</dbReference>
<dbReference type="InterPro" id="IPR001034">
    <property type="entry name" value="DeoR_HTH"/>
</dbReference>
<dbReference type="Gene3D" id="3.40.50.1360">
    <property type="match status" value="1"/>
</dbReference>
<dbReference type="SUPFAM" id="SSF46785">
    <property type="entry name" value="Winged helix' DNA-binding domain"/>
    <property type="match status" value="1"/>
</dbReference>
<dbReference type="Pfam" id="PF08220">
    <property type="entry name" value="HTH_DeoR"/>
    <property type="match status" value="1"/>
</dbReference>
<dbReference type="InterPro" id="IPR036390">
    <property type="entry name" value="WH_DNA-bd_sf"/>
</dbReference>
<dbReference type="PANTHER" id="PTHR30363:SF58">
    <property type="entry name" value="REGULATORY PROTEIN, DEOR FAMILY"/>
    <property type="match status" value="1"/>
</dbReference>
<gene>
    <name evidence="5" type="primary">glpR_1</name>
    <name evidence="5" type="ORF">NCTC1659_00695</name>
</gene>
<dbReference type="Proteomes" id="UP000254329">
    <property type="component" value="Unassembled WGS sequence"/>
</dbReference>
<keyword evidence="1" id="KW-0805">Transcription regulation</keyword>
<name>A0A1V4B0Z2_9PAST</name>
<dbReference type="SMART" id="SM00420">
    <property type="entry name" value="HTH_DEOR"/>
    <property type="match status" value="1"/>
</dbReference>
<dbReference type="EMBL" id="UGHF01000001">
    <property type="protein sequence ID" value="STO59446.1"/>
    <property type="molecule type" value="Genomic_DNA"/>
</dbReference>
<dbReference type="SUPFAM" id="SSF100950">
    <property type="entry name" value="NagB/RpiA/CoA transferase-like"/>
    <property type="match status" value="1"/>
</dbReference>
<organism evidence="5 6">
    <name type="scientific">Canicola haemoglobinophilus</name>
    <dbReference type="NCBI Taxonomy" id="733"/>
    <lineage>
        <taxon>Bacteria</taxon>
        <taxon>Pseudomonadati</taxon>
        <taxon>Pseudomonadota</taxon>
        <taxon>Gammaproteobacteria</taxon>
        <taxon>Pasteurellales</taxon>
        <taxon>Pasteurellaceae</taxon>
        <taxon>Canicola</taxon>
    </lineage>
</organism>
<evidence type="ECO:0000256" key="1">
    <source>
        <dbReference type="ARBA" id="ARBA00023015"/>
    </source>
</evidence>
<dbReference type="InterPro" id="IPR037171">
    <property type="entry name" value="NagB/RpiA_transferase-like"/>
</dbReference>
<evidence type="ECO:0000313" key="5">
    <source>
        <dbReference type="EMBL" id="STO59446.1"/>
    </source>
</evidence>
<dbReference type="PROSITE" id="PS00894">
    <property type="entry name" value="HTH_DEOR_1"/>
    <property type="match status" value="1"/>
</dbReference>
<dbReference type="RefSeq" id="WP_078218482.1">
    <property type="nucleotide sequence ID" value="NZ_MUXZ01000017.1"/>
</dbReference>
<keyword evidence="2" id="KW-0238">DNA-binding</keyword>
<dbReference type="PROSITE" id="PS51000">
    <property type="entry name" value="HTH_DEOR_2"/>
    <property type="match status" value="1"/>
</dbReference>